<keyword evidence="1" id="KW-0233">DNA recombination</keyword>
<evidence type="ECO:0000313" key="5">
    <source>
        <dbReference type="Proteomes" id="UP001162480"/>
    </source>
</evidence>
<dbReference type="EC" id="5.6.2.3" evidence="1"/>
<keyword evidence="1" id="KW-0547">Nucleotide-binding</keyword>
<evidence type="ECO:0000256" key="1">
    <source>
        <dbReference type="RuleBase" id="RU363044"/>
    </source>
</evidence>
<gene>
    <name evidence="4" type="ORF">OCTVUL_1B021542</name>
</gene>
<organism evidence="4 5">
    <name type="scientific">Octopus vulgaris</name>
    <name type="common">Common octopus</name>
    <dbReference type="NCBI Taxonomy" id="6645"/>
    <lineage>
        <taxon>Eukaryota</taxon>
        <taxon>Metazoa</taxon>
        <taxon>Spiralia</taxon>
        <taxon>Lophotrochozoa</taxon>
        <taxon>Mollusca</taxon>
        <taxon>Cephalopoda</taxon>
        <taxon>Coleoidea</taxon>
        <taxon>Octopodiformes</taxon>
        <taxon>Octopoda</taxon>
        <taxon>Incirrata</taxon>
        <taxon>Octopodidae</taxon>
        <taxon>Octopus</taxon>
    </lineage>
</organism>
<dbReference type="Gene3D" id="3.40.50.300">
    <property type="entry name" value="P-loop containing nucleotide triphosphate hydrolases"/>
    <property type="match status" value="1"/>
</dbReference>
<dbReference type="InterPro" id="IPR010285">
    <property type="entry name" value="DNA_helicase_pif1-like_DEAD"/>
</dbReference>
<dbReference type="GO" id="GO:0016787">
    <property type="term" value="F:hydrolase activity"/>
    <property type="evidence" value="ECO:0007669"/>
    <property type="project" value="UniProtKB-KW"/>
</dbReference>
<feature type="region of interest" description="Disordered" evidence="2">
    <location>
        <begin position="1"/>
        <end position="34"/>
    </location>
</feature>
<evidence type="ECO:0000256" key="2">
    <source>
        <dbReference type="SAM" id="MobiDB-lite"/>
    </source>
</evidence>
<keyword evidence="1" id="KW-0347">Helicase</keyword>
<dbReference type="PANTHER" id="PTHR10492:SF101">
    <property type="entry name" value="ATP-DEPENDENT DNA HELICASE"/>
    <property type="match status" value="1"/>
</dbReference>
<dbReference type="EMBL" id="OX597816">
    <property type="protein sequence ID" value="CAI9720054.1"/>
    <property type="molecule type" value="Genomic_DNA"/>
</dbReference>
<proteinExistence type="inferred from homology"/>
<comment type="cofactor">
    <cofactor evidence="1">
        <name>Mg(2+)</name>
        <dbReference type="ChEBI" id="CHEBI:18420"/>
    </cofactor>
</comment>
<dbReference type="GO" id="GO:0005524">
    <property type="term" value="F:ATP binding"/>
    <property type="evidence" value="ECO:0007669"/>
    <property type="project" value="UniProtKB-KW"/>
</dbReference>
<dbReference type="PANTHER" id="PTHR10492">
    <property type="match status" value="1"/>
</dbReference>
<keyword evidence="1" id="KW-0227">DNA damage</keyword>
<feature type="compositionally biased region" description="Basic and acidic residues" evidence="2">
    <location>
        <begin position="24"/>
        <end position="34"/>
    </location>
</feature>
<protein>
    <recommendedName>
        <fullName evidence="1">ATP-dependent DNA helicase</fullName>
        <ecNumber evidence="1">5.6.2.3</ecNumber>
    </recommendedName>
</protein>
<feature type="domain" description="DNA helicase Pif1-like DEAD-box helicase" evidence="3">
    <location>
        <begin position="195"/>
        <end position="255"/>
    </location>
</feature>
<dbReference type="GO" id="GO:0000723">
    <property type="term" value="P:telomere maintenance"/>
    <property type="evidence" value="ECO:0007669"/>
    <property type="project" value="InterPro"/>
</dbReference>
<dbReference type="Pfam" id="PF05970">
    <property type="entry name" value="PIF1"/>
    <property type="match status" value="1"/>
</dbReference>
<comment type="catalytic activity">
    <reaction evidence="1">
        <text>ATP + H2O = ADP + phosphate + H(+)</text>
        <dbReference type="Rhea" id="RHEA:13065"/>
        <dbReference type="ChEBI" id="CHEBI:15377"/>
        <dbReference type="ChEBI" id="CHEBI:15378"/>
        <dbReference type="ChEBI" id="CHEBI:30616"/>
        <dbReference type="ChEBI" id="CHEBI:43474"/>
        <dbReference type="ChEBI" id="CHEBI:456216"/>
        <dbReference type="EC" id="5.6.2.3"/>
    </reaction>
</comment>
<evidence type="ECO:0000259" key="3">
    <source>
        <dbReference type="Pfam" id="PF05970"/>
    </source>
</evidence>
<keyword evidence="1" id="KW-0067">ATP-binding</keyword>
<evidence type="ECO:0000313" key="4">
    <source>
        <dbReference type="EMBL" id="CAI9720054.1"/>
    </source>
</evidence>
<dbReference type="InterPro" id="IPR027417">
    <property type="entry name" value="P-loop_NTPase"/>
</dbReference>
<keyword evidence="1" id="KW-0378">Hydrolase</keyword>
<dbReference type="Proteomes" id="UP001162480">
    <property type="component" value="Chromosome 3"/>
</dbReference>
<dbReference type="GO" id="GO:0006281">
    <property type="term" value="P:DNA repair"/>
    <property type="evidence" value="ECO:0007669"/>
    <property type="project" value="UniProtKB-KW"/>
</dbReference>
<dbReference type="GO" id="GO:0006310">
    <property type="term" value="P:DNA recombination"/>
    <property type="evidence" value="ECO:0007669"/>
    <property type="project" value="UniProtKB-KW"/>
</dbReference>
<dbReference type="SUPFAM" id="SSF52540">
    <property type="entry name" value="P-loop containing nucleoside triphosphate hydrolases"/>
    <property type="match status" value="1"/>
</dbReference>
<dbReference type="GO" id="GO:0043139">
    <property type="term" value="F:5'-3' DNA helicase activity"/>
    <property type="evidence" value="ECO:0007669"/>
    <property type="project" value="UniProtKB-EC"/>
</dbReference>
<keyword evidence="5" id="KW-1185">Reference proteome</keyword>
<reference evidence="4" key="1">
    <citation type="submission" date="2023-08" db="EMBL/GenBank/DDBJ databases">
        <authorList>
            <person name="Alioto T."/>
            <person name="Alioto T."/>
            <person name="Gomez Garrido J."/>
        </authorList>
    </citation>
    <scope>NUCLEOTIDE SEQUENCE</scope>
</reference>
<accession>A0AA36AQ29</accession>
<keyword evidence="1" id="KW-0234">DNA repair</keyword>
<comment type="similarity">
    <text evidence="1">Belongs to the helicase family.</text>
</comment>
<name>A0AA36AQ29_OCTVU</name>
<sequence length="256" mass="29933">MEEERSNYRRSAKCLSQQLGRLRQTKEQKEDKLKRNVERQLQLRLAQSHERRKQILEQDAAQHRNARQLSQEQREQILEHNAIQHRRRQINNRLALNIARQYDIDGLLQVPVDVARHSCGLLEMRQHNFSHEAALDIALNDMLCELDHRMGQYDRSTIFFRLPAAIHDLRMNVLLHEDEKDPNAEEFFNANIHTLNNDQRIIFENIQQKIDRNEGGLIFIDARGGTGKTFLHNILLSYVCKNNQLAFASSGIAATL</sequence>
<dbReference type="AlphaFoldDB" id="A0AA36AQ29"/>